<dbReference type="SUPFAM" id="SSF50998">
    <property type="entry name" value="Quinoprotein alcohol dehydrogenase-like"/>
    <property type="match status" value="1"/>
</dbReference>
<keyword evidence="3" id="KW-1185">Reference proteome</keyword>
<dbReference type="AlphaFoldDB" id="A0A1H3R633"/>
<accession>A0A1H3R633</accession>
<dbReference type="InterPro" id="IPR011047">
    <property type="entry name" value="Quinoprotein_ADH-like_sf"/>
</dbReference>
<sequence>MTSFELSPGVVVDRDSGEVYAMSPGGGVVALDLGTGEAVWHSQDAAKPLAVSGNLLVSQAEPTGPANELAIVALDTRQRGTPVMRSRVELPPGVQPTIGQSMNRSFIAHAEPLETDASVSWEFVERPLQGIAWGPLEVLPGEEAPPVTSAEVAPGAATAEPGAEVVIERGAVRVGLTDGTVTTIAPPSPESFTEPTPVTPSAAAPVETTAPLPGLPEPQFLSADGSHVLISERLGDESVWEKYQWRIFDRSSGQQVGAIRSHVRFLPFLVSGSQVVYVVEPHVHRQGDALVEEPAQVRAIDLQSGEPRWSQPVRDITDREAPPP</sequence>
<feature type="region of interest" description="Disordered" evidence="1">
    <location>
        <begin position="303"/>
        <end position="324"/>
    </location>
</feature>
<proteinExistence type="predicted"/>
<feature type="compositionally biased region" description="Basic and acidic residues" evidence="1">
    <location>
        <begin position="315"/>
        <end position="324"/>
    </location>
</feature>
<feature type="compositionally biased region" description="Low complexity" evidence="1">
    <location>
        <begin position="190"/>
        <end position="205"/>
    </location>
</feature>
<protein>
    <recommendedName>
        <fullName evidence="4">PQQ-like domain-containing protein</fullName>
    </recommendedName>
</protein>
<feature type="region of interest" description="Disordered" evidence="1">
    <location>
        <begin position="179"/>
        <end position="205"/>
    </location>
</feature>
<name>A0A1H3R633_9ACTN</name>
<gene>
    <name evidence="2" type="ORF">SAMN05660209_05029</name>
</gene>
<organism evidence="2 3">
    <name type="scientific">Geodermatophilus africanus</name>
    <dbReference type="NCBI Taxonomy" id="1137993"/>
    <lineage>
        <taxon>Bacteria</taxon>
        <taxon>Bacillati</taxon>
        <taxon>Actinomycetota</taxon>
        <taxon>Actinomycetes</taxon>
        <taxon>Geodermatophilales</taxon>
        <taxon>Geodermatophilaceae</taxon>
        <taxon>Geodermatophilus</taxon>
    </lineage>
</organism>
<evidence type="ECO:0000313" key="2">
    <source>
        <dbReference type="EMBL" id="SDZ20785.1"/>
    </source>
</evidence>
<dbReference type="Gene3D" id="2.130.10.10">
    <property type="entry name" value="YVTN repeat-like/Quinoprotein amine dehydrogenase"/>
    <property type="match status" value="1"/>
</dbReference>
<dbReference type="EMBL" id="FNOT01000030">
    <property type="protein sequence ID" value="SDZ20785.1"/>
    <property type="molecule type" value="Genomic_DNA"/>
</dbReference>
<reference evidence="3" key="1">
    <citation type="submission" date="2016-10" db="EMBL/GenBank/DDBJ databases">
        <authorList>
            <person name="Varghese N."/>
            <person name="Submissions S."/>
        </authorList>
    </citation>
    <scope>NUCLEOTIDE SEQUENCE [LARGE SCALE GENOMIC DNA]</scope>
    <source>
        <strain evidence="3">DSM 45422</strain>
    </source>
</reference>
<dbReference type="Proteomes" id="UP000198921">
    <property type="component" value="Unassembled WGS sequence"/>
</dbReference>
<dbReference type="InterPro" id="IPR015943">
    <property type="entry name" value="WD40/YVTN_repeat-like_dom_sf"/>
</dbReference>
<evidence type="ECO:0000313" key="3">
    <source>
        <dbReference type="Proteomes" id="UP000198921"/>
    </source>
</evidence>
<evidence type="ECO:0008006" key="4">
    <source>
        <dbReference type="Google" id="ProtNLM"/>
    </source>
</evidence>
<dbReference type="RefSeq" id="WP_139263819.1">
    <property type="nucleotide sequence ID" value="NZ_FNOT01000030.1"/>
</dbReference>
<dbReference type="OrthoDB" id="256225at2"/>
<evidence type="ECO:0000256" key="1">
    <source>
        <dbReference type="SAM" id="MobiDB-lite"/>
    </source>
</evidence>